<reference evidence="5" key="1">
    <citation type="submission" date="2016-07" db="EMBL/GenBank/DDBJ databases">
        <authorList>
            <person name="Florea S."/>
            <person name="Webb J.S."/>
            <person name="Jaromczyk J."/>
            <person name="Schardl C.L."/>
        </authorList>
    </citation>
    <scope>NUCLEOTIDE SEQUENCE [LARGE SCALE GENOMIC DNA]</scope>
    <source>
        <strain evidence="5">MIT 01-6242</strain>
    </source>
</reference>
<evidence type="ECO:0000313" key="4">
    <source>
        <dbReference type="EMBL" id="ANV97570.1"/>
    </source>
</evidence>
<feature type="signal peptide" evidence="2">
    <location>
        <begin position="1"/>
        <end position="20"/>
    </location>
</feature>
<evidence type="ECO:0000313" key="5">
    <source>
        <dbReference type="Proteomes" id="UP000092884"/>
    </source>
</evidence>
<organism evidence="4 5">
    <name type="scientific">Helicobacter enhydrae</name>
    <dbReference type="NCBI Taxonomy" id="222136"/>
    <lineage>
        <taxon>Bacteria</taxon>
        <taxon>Pseudomonadati</taxon>
        <taxon>Campylobacterota</taxon>
        <taxon>Epsilonproteobacteria</taxon>
        <taxon>Campylobacterales</taxon>
        <taxon>Helicobacteraceae</taxon>
        <taxon>Helicobacter</taxon>
    </lineage>
</organism>
<evidence type="ECO:0000256" key="2">
    <source>
        <dbReference type="SAM" id="SignalP"/>
    </source>
</evidence>
<dbReference type="PROSITE" id="PS51208">
    <property type="entry name" value="AUTOTRANSPORTER"/>
    <property type="match status" value="1"/>
</dbReference>
<feature type="region of interest" description="Disordered" evidence="1">
    <location>
        <begin position="519"/>
        <end position="540"/>
    </location>
</feature>
<evidence type="ECO:0000256" key="1">
    <source>
        <dbReference type="SAM" id="MobiDB-lite"/>
    </source>
</evidence>
<feature type="domain" description="Autotransporter" evidence="3">
    <location>
        <begin position="1501"/>
        <end position="1777"/>
    </location>
</feature>
<dbReference type="OrthoDB" id="5328987at2"/>
<dbReference type="InterPro" id="IPR005546">
    <property type="entry name" value="Autotransporte_beta"/>
</dbReference>
<gene>
    <name evidence="4" type="ORF">BBW65_01540</name>
</gene>
<feature type="chain" id="PRO_5008530165" description="Autotransporter domain-containing protein" evidence="2">
    <location>
        <begin position="21"/>
        <end position="1777"/>
    </location>
</feature>
<proteinExistence type="predicted"/>
<keyword evidence="5" id="KW-1185">Reference proteome</keyword>
<dbReference type="EMBL" id="CP016503">
    <property type="protein sequence ID" value="ANV97570.1"/>
    <property type="molecule type" value="Genomic_DNA"/>
</dbReference>
<accession>A0A1B1U480</accession>
<sequence length="1777" mass="187374">MRLSVALSGILCASLLSVEATTLVADFGSNASGGKGNYASVTKNGSSPSTQATFGTDWTGSDSFLKLQTDNLTFTFPKTSQTGATTPTTLTLKDGFKIQRSGGGTVTFTIKKEQEPQTLTTFAFGQTPGASSVLLGEYITLTLDGFTKSQIVSGLVLQRDSHFKGVGDLENNGTITLQKDTSLEGVKSITSTSRGKIILEKGITATISGAEEGSAGGTGTLTMLKQDISIGDNATLKINMPKVAKPAQSPAPNGKTLILKLTDGTSSRGEGESYGVTFKGGKDSKITLEDFTALETQSASFENITLNSKLATLKNTKLALTSTTLASENALTIQAGSASTFVLTGENTINAKTIQVKGTHSFEGKGVLKLQGEVVTFGEEGQSSQKAEITTISSTGAREQNKPKLQILGKLQTKNLKISNLDVEILSDKSTPWENKNLVLNGGTITAKTNDTKKLSTLEISNEAKNTSYGTISVTGDTTLKGSDIGIYGQTITLGNGSRTPTPPKLTLEAEGTITLGKQDTKPKARGAQDTQTKDGKVTISGNTSEKLELKSRKVVFGDLTLNKLNVTITSPDFDWAVISGADASSTLTLGEASNGGPLTITTQHSKDKSSVFQALSFESAETSTIKVDGDTSIKASKLGFSQQDVKITSGKALSLYALGVSGGEPIGEFNFKNTSISNSSATNSSLKLYAKEKAKLFANNLTLENIQVSVLKSSDASGTGRTDTKAKLDLSSGGTLNALGAVTIEAGGIYSGENQGFGLGINVGNSTKTGTLILKSGESGTEFRIDGSLTIDNTAKGKSVKTDTDSSFDVELNGKKLSDHQVALNVGGVLRGIGTSTNVVTIKAQNFTFGEHSRVEAINTALYLDEGSASTNNSPIDLKGIVYLSSADSNEAQIKSKKANNGGNGLKIKHLISQGKARIEDKLTFDNANLEIFSNGNAKTLTLKNTDTASSNKVSGVSNISLHNADLIINNGGSNAELEMTAGGSILSQGDSSIQANKVSVASSGTYTLQVKNGTLTLQESTPTGNAIGDLTLGDEKGQQGGHLILQKSNGSGNATHNSFTLNGNLKSYGDTSITASGFTLNNGTSRTNQTKTISINNGELKFIKGGTTRANAGDTLTIGADVKLNAGSLSHYKTSSTLGNITLNSGVSITSQGNSAIKAGTLTLASNDINVGNGELQLIGSVASTSLSTTTATAHTIGDLKVQNQGVFKTLDGNGSRTAIKLASGKAITLSAEVGYVNAVRPIGKGVFGKVEAKSIEFEGSGKLINITLDTPKETKDDRLFALRAGDIVLIDTEDGIKKAKPSAPGGAGARTPTEKITLEDISVNTGRFHTLTLTPKLIEDTQKQFVQKLALGLSVSQTKALELLESVENPQAKAQLQSLITSGNNQAIIDSILTTNNALKIGLAESIASGNVTLASQALFMINQSFANLGESIYAGTQTLQALKMIRHNNYEARMARKGNPFNSKNEVASLIQEASKYHYANNDDSLLIGLLDEPQPNNPFQGELWATYDGAINANQTQNATLNGMSAGYDLILGDNQEYLLGFALSYGYGTYTTSTLTNYSHNIGLGVYTRMFFGENEIDLTLSQNIGLAHSTNKLDTIYYQINNILNQDLSYNFYSTDLSALYGYSFKVGNEESPYYLKPLGGINFSFLYNGEAQGNGVEKLGMQSMSNYRLDIVLGMEMRKYLNEHTYFYLLPFLEKSLFNDGSDANIGFANALIVPYVLPRNNAVNLGIYAGGEGNITQGFALTGGIGAKMSVDQKEVFTNWNVGLRYRF</sequence>
<evidence type="ECO:0000259" key="3">
    <source>
        <dbReference type="PROSITE" id="PS51208"/>
    </source>
</evidence>
<protein>
    <recommendedName>
        <fullName evidence="3">Autotransporter domain-containing protein</fullName>
    </recommendedName>
</protein>
<dbReference type="KEGG" id="het:BBW65_01540"/>
<dbReference type="InterPro" id="IPR036709">
    <property type="entry name" value="Autotransporte_beta_dom_sf"/>
</dbReference>
<keyword evidence="2" id="KW-0732">Signal</keyword>
<dbReference type="Proteomes" id="UP000092884">
    <property type="component" value="Chromosome"/>
</dbReference>
<dbReference type="SUPFAM" id="SSF103515">
    <property type="entry name" value="Autotransporter"/>
    <property type="match status" value="1"/>
</dbReference>
<name>A0A1B1U480_9HELI</name>